<evidence type="ECO:0000259" key="5">
    <source>
        <dbReference type="PROSITE" id="PS50234"/>
    </source>
</evidence>
<feature type="domain" description="VWFA" evidence="5">
    <location>
        <begin position="82"/>
        <end position="272"/>
    </location>
</feature>
<sequence>MSGALTLAWPWALLALALPLLIRFGAPPRRHDALHHDGFARLWRAPDGREWPALLAWCALVLALCRPLWLAPPQTEWTPSRDLLLAVDLSDSMRAEDMLDGARQQSRLEAVRRLVGELIRARPGDRIGLIVFADHAYLLAPLTRDHAALLTLADELDFDLAGRTTAIGEALAVARQHRTRAAPTAVLLITDGRNTAGDADPLEQARAAAQEGLRLYTLGVGADPDAPLLPPEQRDPSSELDEPLLRELAAIGQGRYFRGRSAGDLGAMNRTLTHLEPTAAPRLRAQPSQELYPWPLALALLLLTPGLGRWPRRHHG</sequence>
<dbReference type="InterPro" id="IPR002035">
    <property type="entry name" value="VWF_A"/>
</dbReference>
<reference evidence="6 7" key="1">
    <citation type="submission" date="2019-05" db="EMBL/GenBank/DDBJ databases">
        <title>OXA-830, a novel chromosomally encoded expanded-spectrum class D beta-lactamase in Aeromonas simiae.</title>
        <authorList>
            <person name="Zhou W."/>
            <person name="Chen Q."/>
        </authorList>
    </citation>
    <scope>NUCLEOTIDE SEQUENCE [LARGE SCALE GENOMIC DNA]</scope>
    <source>
        <strain evidence="6 7">A6</strain>
    </source>
</reference>
<dbReference type="KEGG" id="asim:FE240_07225"/>
<dbReference type="SUPFAM" id="SSF53300">
    <property type="entry name" value="vWA-like"/>
    <property type="match status" value="1"/>
</dbReference>
<gene>
    <name evidence="6" type="ORF">FE240_07225</name>
</gene>
<keyword evidence="7" id="KW-1185">Reference proteome</keyword>
<dbReference type="Pfam" id="PF13519">
    <property type="entry name" value="VWA_2"/>
    <property type="match status" value="1"/>
</dbReference>
<proteinExistence type="predicted"/>
<evidence type="ECO:0000313" key="6">
    <source>
        <dbReference type="EMBL" id="QFI54505.1"/>
    </source>
</evidence>
<dbReference type="AlphaFoldDB" id="A0A5J6WYU3"/>
<keyword evidence="1" id="KW-1003">Cell membrane</keyword>
<dbReference type="Proteomes" id="UP000594034">
    <property type="component" value="Chromosome"/>
</dbReference>
<dbReference type="PROSITE" id="PS50234">
    <property type="entry name" value="VWFA"/>
    <property type="match status" value="1"/>
</dbReference>
<evidence type="ECO:0000313" key="7">
    <source>
        <dbReference type="Proteomes" id="UP000594034"/>
    </source>
</evidence>
<keyword evidence="4" id="KW-0472">Membrane</keyword>
<dbReference type="InterPro" id="IPR050768">
    <property type="entry name" value="UPF0353/GerABKA_families"/>
</dbReference>
<name>A0A5J6WYU3_9GAMM</name>
<evidence type="ECO:0000256" key="4">
    <source>
        <dbReference type="ARBA" id="ARBA00023136"/>
    </source>
</evidence>
<evidence type="ECO:0000256" key="3">
    <source>
        <dbReference type="ARBA" id="ARBA00022989"/>
    </source>
</evidence>
<dbReference type="RefSeq" id="WP_193003962.1">
    <property type="nucleotide sequence ID" value="NZ_CP040449.1"/>
</dbReference>
<organism evidence="6 7">
    <name type="scientific">Aeromonas simiae</name>
    <dbReference type="NCBI Taxonomy" id="218936"/>
    <lineage>
        <taxon>Bacteria</taxon>
        <taxon>Pseudomonadati</taxon>
        <taxon>Pseudomonadota</taxon>
        <taxon>Gammaproteobacteria</taxon>
        <taxon>Aeromonadales</taxon>
        <taxon>Aeromonadaceae</taxon>
        <taxon>Aeromonas</taxon>
    </lineage>
</organism>
<dbReference type="PANTHER" id="PTHR22550">
    <property type="entry name" value="SPORE GERMINATION PROTEIN"/>
    <property type="match status" value="1"/>
</dbReference>
<evidence type="ECO:0000256" key="1">
    <source>
        <dbReference type="ARBA" id="ARBA00022475"/>
    </source>
</evidence>
<dbReference type="Gene3D" id="3.40.50.410">
    <property type="entry name" value="von Willebrand factor, type A domain"/>
    <property type="match status" value="1"/>
</dbReference>
<protein>
    <submittedName>
        <fullName evidence="6">VWA domain-containing protein</fullName>
    </submittedName>
</protein>
<keyword evidence="3" id="KW-1133">Transmembrane helix</keyword>
<evidence type="ECO:0000256" key="2">
    <source>
        <dbReference type="ARBA" id="ARBA00022692"/>
    </source>
</evidence>
<dbReference type="EMBL" id="CP040449">
    <property type="protein sequence ID" value="QFI54505.1"/>
    <property type="molecule type" value="Genomic_DNA"/>
</dbReference>
<keyword evidence="2" id="KW-0812">Transmembrane</keyword>
<accession>A0A5J6WYU3</accession>
<dbReference type="PANTHER" id="PTHR22550:SF5">
    <property type="entry name" value="LEUCINE ZIPPER PROTEIN 4"/>
    <property type="match status" value="1"/>
</dbReference>
<dbReference type="InterPro" id="IPR036465">
    <property type="entry name" value="vWFA_dom_sf"/>
</dbReference>
<dbReference type="SMART" id="SM00327">
    <property type="entry name" value="VWA"/>
    <property type="match status" value="1"/>
</dbReference>